<proteinExistence type="predicted"/>
<dbReference type="Proteomes" id="UP000075714">
    <property type="component" value="Unassembled WGS sequence"/>
</dbReference>
<comment type="caution">
    <text evidence="1">The sequence shown here is derived from an EMBL/GenBank/DDBJ whole genome shotgun (WGS) entry which is preliminary data.</text>
</comment>
<organism evidence="1 2">
    <name type="scientific">Gonium pectorale</name>
    <name type="common">Green alga</name>
    <dbReference type="NCBI Taxonomy" id="33097"/>
    <lineage>
        <taxon>Eukaryota</taxon>
        <taxon>Viridiplantae</taxon>
        <taxon>Chlorophyta</taxon>
        <taxon>core chlorophytes</taxon>
        <taxon>Chlorophyceae</taxon>
        <taxon>CS clade</taxon>
        <taxon>Chlamydomonadales</taxon>
        <taxon>Volvocaceae</taxon>
        <taxon>Gonium</taxon>
    </lineage>
</organism>
<dbReference type="EMBL" id="LSYV01000054">
    <property type="protein sequence ID" value="KXZ45526.1"/>
    <property type="molecule type" value="Genomic_DNA"/>
</dbReference>
<accession>A0A150G6M9</accession>
<dbReference type="OrthoDB" id="10616485at2759"/>
<keyword evidence="2" id="KW-1185">Reference proteome</keyword>
<sequence>MLTVLASDTGLILLLYQTIALPLPYRVHMAVQAAVLGMLAALHNGETCTTLRASCHAGWFRSPLPSPHNQHEHNHHHHRRLMRLALAVMRPLAAAFSSTASPPSSSPRGGLSPADPAAQTCWCSLVGVQVVAGFLLPGMVTYLMEEAARRRYLAGRMGGMRQ</sequence>
<dbReference type="AlphaFoldDB" id="A0A150G6M9"/>
<gene>
    <name evidence="1" type="ORF">GPECTOR_53g112</name>
</gene>
<evidence type="ECO:0000313" key="1">
    <source>
        <dbReference type="EMBL" id="KXZ45526.1"/>
    </source>
</evidence>
<evidence type="ECO:0000313" key="2">
    <source>
        <dbReference type="Proteomes" id="UP000075714"/>
    </source>
</evidence>
<reference evidence="2" key="1">
    <citation type="journal article" date="2016" name="Nat. Commun.">
        <title>The Gonium pectorale genome demonstrates co-option of cell cycle regulation during the evolution of multicellularity.</title>
        <authorList>
            <person name="Hanschen E.R."/>
            <person name="Marriage T.N."/>
            <person name="Ferris P.J."/>
            <person name="Hamaji T."/>
            <person name="Toyoda A."/>
            <person name="Fujiyama A."/>
            <person name="Neme R."/>
            <person name="Noguchi H."/>
            <person name="Minakuchi Y."/>
            <person name="Suzuki M."/>
            <person name="Kawai-Toyooka H."/>
            <person name="Smith D.R."/>
            <person name="Sparks H."/>
            <person name="Anderson J."/>
            <person name="Bakaric R."/>
            <person name="Luria V."/>
            <person name="Karger A."/>
            <person name="Kirschner M.W."/>
            <person name="Durand P.M."/>
            <person name="Michod R.E."/>
            <person name="Nozaki H."/>
            <person name="Olson B.J."/>
        </authorList>
    </citation>
    <scope>NUCLEOTIDE SEQUENCE [LARGE SCALE GENOMIC DNA]</scope>
    <source>
        <strain evidence="2">NIES-2863</strain>
    </source>
</reference>
<protein>
    <submittedName>
        <fullName evidence="1">Uncharacterized protein</fullName>
    </submittedName>
</protein>
<name>A0A150G6M9_GONPE</name>